<reference evidence="2" key="1">
    <citation type="journal article" date="2023" name="Plant J.">
        <title>The genome of the king protea, Protea cynaroides.</title>
        <authorList>
            <person name="Chang J."/>
            <person name="Duong T.A."/>
            <person name="Schoeman C."/>
            <person name="Ma X."/>
            <person name="Roodt D."/>
            <person name="Barker N."/>
            <person name="Li Z."/>
            <person name="Van de Peer Y."/>
            <person name="Mizrachi E."/>
        </authorList>
    </citation>
    <scope>NUCLEOTIDE SEQUENCE</scope>
    <source>
        <tissue evidence="2">Young leaves</tissue>
    </source>
</reference>
<accession>A0A9Q0JV99</accession>
<keyword evidence="3" id="KW-1185">Reference proteome</keyword>
<dbReference type="PANTHER" id="PTHR36014:SF1">
    <property type="entry name" value="OS03G0176700 PROTEIN"/>
    <property type="match status" value="1"/>
</dbReference>
<organism evidence="2 3">
    <name type="scientific">Protea cynaroides</name>
    <dbReference type="NCBI Taxonomy" id="273540"/>
    <lineage>
        <taxon>Eukaryota</taxon>
        <taxon>Viridiplantae</taxon>
        <taxon>Streptophyta</taxon>
        <taxon>Embryophyta</taxon>
        <taxon>Tracheophyta</taxon>
        <taxon>Spermatophyta</taxon>
        <taxon>Magnoliopsida</taxon>
        <taxon>Proteales</taxon>
        <taxon>Proteaceae</taxon>
        <taxon>Protea</taxon>
    </lineage>
</organism>
<dbReference type="EMBL" id="JAMYWD010000012">
    <property type="protein sequence ID" value="KAJ4953086.1"/>
    <property type="molecule type" value="Genomic_DNA"/>
</dbReference>
<sequence length="161" mass="17684">MAMTPNQTLMLPAFWISPSREKTLESELPQYATCRSLLCSGPAASLLVNIQALWKGSLQLDGLLGPLISSIQYKQQFSSIYDSFKALAELDSLILHASRNDPEALPELMKERNGIALDALESLLQTIPLPVLDEGKSIADAYKIHEEDVGAVSLEEMEVIL</sequence>
<dbReference type="Pfam" id="PF25306">
    <property type="entry name" value="DUF7880"/>
    <property type="match status" value="2"/>
</dbReference>
<gene>
    <name evidence="2" type="ORF">NE237_029918</name>
</gene>
<dbReference type="PANTHER" id="PTHR36014">
    <property type="entry name" value="OS03G0176600 PROTEIN"/>
    <property type="match status" value="1"/>
</dbReference>
<evidence type="ECO:0000313" key="2">
    <source>
        <dbReference type="EMBL" id="KAJ4953086.1"/>
    </source>
</evidence>
<evidence type="ECO:0000259" key="1">
    <source>
        <dbReference type="Pfam" id="PF25306"/>
    </source>
</evidence>
<dbReference type="InterPro" id="IPR057202">
    <property type="entry name" value="DUF7880"/>
</dbReference>
<evidence type="ECO:0000313" key="3">
    <source>
        <dbReference type="Proteomes" id="UP001141806"/>
    </source>
</evidence>
<proteinExistence type="predicted"/>
<feature type="domain" description="DUF7880" evidence="1">
    <location>
        <begin position="76"/>
        <end position="138"/>
    </location>
</feature>
<dbReference type="Proteomes" id="UP001141806">
    <property type="component" value="Unassembled WGS sequence"/>
</dbReference>
<dbReference type="OrthoDB" id="512787at2759"/>
<dbReference type="AlphaFoldDB" id="A0A9Q0JV99"/>
<feature type="domain" description="DUF7880" evidence="1">
    <location>
        <begin position="21"/>
        <end position="53"/>
    </location>
</feature>
<name>A0A9Q0JV99_9MAGN</name>
<protein>
    <recommendedName>
        <fullName evidence="1">DUF7880 domain-containing protein</fullName>
    </recommendedName>
</protein>
<comment type="caution">
    <text evidence="2">The sequence shown here is derived from an EMBL/GenBank/DDBJ whole genome shotgun (WGS) entry which is preliminary data.</text>
</comment>